<comment type="subcellular location">
    <subcellularLocation>
        <location evidence="1">Membrane</location>
        <topology evidence="1">Multi-pass membrane protein</topology>
    </subcellularLocation>
</comment>
<feature type="compositionally biased region" description="Basic and acidic residues" evidence="6">
    <location>
        <begin position="110"/>
        <end position="126"/>
    </location>
</feature>
<dbReference type="PANTHER" id="PTHR21355:SF0">
    <property type="entry name" value="G-PROTEIN COUPLED RECEPTOR-ASSOCIATED PROTEIN LMBRD2"/>
    <property type="match status" value="1"/>
</dbReference>
<keyword evidence="5 7" id="KW-0472">Membrane</keyword>
<gene>
    <name evidence="8" type="ORF">NQ317_018888</name>
</gene>
<dbReference type="Proteomes" id="UP001162164">
    <property type="component" value="Unassembled WGS sequence"/>
</dbReference>
<name>A0ABQ9IUG0_9CUCU</name>
<sequence length="227" mass="26355">MMLSRLTPPLCLNFLGLIHMDSHVIHSQVMETSYTQIMGHMDVIGIISHGFNIYFPMAILVFCLATYFSLGSRFLSMIGFHQFIGDDEMTTDLVEEGRDLIKREKRRRQRAEDSLNRRKEYQDRFKQRSSTDTIRPMQQMDNLENTRSVLRDAHGLESYSGPRFSNNIDTRFPPDEDIDARFGVSTKVNEQYDSSQELDLRFSDSYQLDSGHRTRVGIPPRGIFDDV</sequence>
<evidence type="ECO:0000256" key="6">
    <source>
        <dbReference type="SAM" id="MobiDB-lite"/>
    </source>
</evidence>
<keyword evidence="4 7" id="KW-1133">Transmembrane helix</keyword>
<dbReference type="EMBL" id="JAPWTJ010002458">
    <property type="protein sequence ID" value="KAJ8966070.1"/>
    <property type="molecule type" value="Genomic_DNA"/>
</dbReference>
<evidence type="ECO:0000256" key="1">
    <source>
        <dbReference type="ARBA" id="ARBA00004141"/>
    </source>
</evidence>
<evidence type="ECO:0000256" key="3">
    <source>
        <dbReference type="ARBA" id="ARBA00022692"/>
    </source>
</evidence>
<evidence type="ECO:0000256" key="7">
    <source>
        <dbReference type="SAM" id="Phobius"/>
    </source>
</evidence>
<evidence type="ECO:0000313" key="8">
    <source>
        <dbReference type="EMBL" id="KAJ8966070.1"/>
    </source>
</evidence>
<organism evidence="8 9">
    <name type="scientific">Molorchus minor</name>
    <dbReference type="NCBI Taxonomy" id="1323400"/>
    <lineage>
        <taxon>Eukaryota</taxon>
        <taxon>Metazoa</taxon>
        <taxon>Ecdysozoa</taxon>
        <taxon>Arthropoda</taxon>
        <taxon>Hexapoda</taxon>
        <taxon>Insecta</taxon>
        <taxon>Pterygota</taxon>
        <taxon>Neoptera</taxon>
        <taxon>Endopterygota</taxon>
        <taxon>Coleoptera</taxon>
        <taxon>Polyphaga</taxon>
        <taxon>Cucujiformia</taxon>
        <taxon>Chrysomeloidea</taxon>
        <taxon>Cerambycidae</taxon>
        <taxon>Lamiinae</taxon>
        <taxon>Monochamini</taxon>
        <taxon>Molorchus</taxon>
    </lineage>
</organism>
<evidence type="ECO:0000256" key="4">
    <source>
        <dbReference type="ARBA" id="ARBA00022989"/>
    </source>
</evidence>
<keyword evidence="9" id="KW-1185">Reference proteome</keyword>
<evidence type="ECO:0000313" key="9">
    <source>
        <dbReference type="Proteomes" id="UP001162164"/>
    </source>
</evidence>
<proteinExistence type="inferred from homology"/>
<comment type="similarity">
    <text evidence="2">Belongs to the LIMR family.</text>
</comment>
<dbReference type="Pfam" id="PF04791">
    <property type="entry name" value="LMBR1"/>
    <property type="match status" value="1"/>
</dbReference>
<protein>
    <submittedName>
        <fullName evidence="8">Uncharacterized protein</fullName>
    </submittedName>
</protein>
<reference evidence="8" key="1">
    <citation type="journal article" date="2023" name="Insect Mol. Biol.">
        <title>Genome sequencing provides insights into the evolution of gene families encoding plant cell wall-degrading enzymes in longhorned beetles.</title>
        <authorList>
            <person name="Shin N.R."/>
            <person name="Okamura Y."/>
            <person name="Kirsch R."/>
            <person name="Pauchet Y."/>
        </authorList>
    </citation>
    <scope>NUCLEOTIDE SEQUENCE</scope>
    <source>
        <strain evidence="8">MMC_N1</strain>
    </source>
</reference>
<dbReference type="InterPro" id="IPR006876">
    <property type="entry name" value="LMBR1-like_membr_prot"/>
</dbReference>
<evidence type="ECO:0000256" key="5">
    <source>
        <dbReference type="ARBA" id="ARBA00023136"/>
    </source>
</evidence>
<evidence type="ECO:0000256" key="2">
    <source>
        <dbReference type="ARBA" id="ARBA00010487"/>
    </source>
</evidence>
<dbReference type="PANTHER" id="PTHR21355">
    <property type="entry name" value="G-PROTEIN COUPLED RECEPTOR-ASSOCIATED PROTEIN LMBRD2"/>
    <property type="match status" value="1"/>
</dbReference>
<feature type="region of interest" description="Disordered" evidence="6">
    <location>
        <begin position="108"/>
        <end position="139"/>
    </location>
</feature>
<keyword evidence="3 7" id="KW-0812">Transmembrane</keyword>
<feature type="transmembrane region" description="Helical" evidence="7">
    <location>
        <begin position="51"/>
        <end position="70"/>
    </location>
</feature>
<dbReference type="InterPro" id="IPR051584">
    <property type="entry name" value="GPCR-associated_LMBR1"/>
</dbReference>
<accession>A0ABQ9IUG0</accession>
<comment type="caution">
    <text evidence="8">The sequence shown here is derived from an EMBL/GenBank/DDBJ whole genome shotgun (WGS) entry which is preliminary data.</text>
</comment>